<dbReference type="Proteomes" id="UP000191901">
    <property type="component" value="Chromosome"/>
</dbReference>
<keyword evidence="3" id="KW-1185">Reference proteome</keyword>
<dbReference type="AlphaFoldDB" id="A0A1V8NEK7"/>
<evidence type="ECO:0000259" key="1">
    <source>
        <dbReference type="Pfam" id="PF10047"/>
    </source>
</evidence>
<sequence>MTIRETAIAKLQQLPDSLLQQVNDFIDFLMYRRRHSTITDDRKDELAQAWTRWFESVDHLEVTSTDSVSDYQQHLVSKYRQQGLEL</sequence>
<dbReference type="RefSeq" id="WP_080811083.1">
    <property type="nucleotide sequence ID" value="NZ_CP021983.2"/>
</dbReference>
<gene>
    <name evidence="2" type="ORF">XM38_041850</name>
</gene>
<organism evidence="2 3">
    <name type="scientific">Halomicronema hongdechloris C2206</name>
    <dbReference type="NCBI Taxonomy" id="1641165"/>
    <lineage>
        <taxon>Bacteria</taxon>
        <taxon>Bacillati</taxon>
        <taxon>Cyanobacteriota</taxon>
        <taxon>Cyanophyceae</taxon>
        <taxon>Nodosilineales</taxon>
        <taxon>Nodosilineaceae</taxon>
        <taxon>Halomicronema</taxon>
    </lineage>
</organism>
<feature type="domain" description="DUF2281" evidence="1">
    <location>
        <begin position="9"/>
        <end position="42"/>
    </location>
</feature>
<protein>
    <recommendedName>
        <fullName evidence="1">DUF2281 domain-containing protein</fullName>
    </recommendedName>
</protein>
<proteinExistence type="predicted"/>
<reference evidence="2 3" key="1">
    <citation type="journal article" date="2016" name="Biochim. Biophys. Acta">
        <title>Characterization of red-shifted phycobilisomes isolated from the chlorophyll f-containing cyanobacterium Halomicronema hongdechloris.</title>
        <authorList>
            <person name="Li Y."/>
            <person name="Lin Y."/>
            <person name="Garvey C.J."/>
            <person name="Birch D."/>
            <person name="Corkery R.W."/>
            <person name="Loughlin P.C."/>
            <person name="Scheer H."/>
            <person name="Willows R.D."/>
            <person name="Chen M."/>
        </authorList>
    </citation>
    <scope>NUCLEOTIDE SEQUENCE [LARGE SCALE GENOMIC DNA]</scope>
    <source>
        <strain evidence="2 3">C2206</strain>
    </source>
</reference>
<dbReference type="InterPro" id="IPR018739">
    <property type="entry name" value="DUF2281"/>
</dbReference>
<name>A0A1V8NEK7_9CYAN</name>
<dbReference type="OrthoDB" id="9813823at2"/>
<evidence type="ECO:0000313" key="2">
    <source>
        <dbReference type="EMBL" id="ASC73223.1"/>
    </source>
</evidence>
<dbReference type="KEGG" id="hhg:XM38_041850"/>
<dbReference type="Pfam" id="PF10047">
    <property type="entry name" value="DUF2281"/>
    <property type="match status" value="1"/>
</dbReference>
<evidence type="ECO:0000313" key="3">
    <source>
        <dbReference type="Proteomes" id="UP000191901"/>
    </source>
</evidence>
<accession>A0A1V8NEK7</accession>
<dbReference type="EMBL" id="CP021983">
    <property type="protein sequence ID" value="ASC73223.1"/>
    <property type="molecule type" value="Genomic_DNA"/>
</dbReference>